<reference evidence="2 3" key="1">
    <citation type="journal article" date="2019" name="Nat. Plants">
        <title>Genome sequencing of Musa balbisiana reveals subgenome evolution and function divergence in polyploid bananas.</title>
        <authorList>
            <person name="Yao X."/>
        </authorList>
    </citation>
    <scope>NUCLEOTIDE SEQUENCE [LARGE SCALE GENOMIC DNA]</scope>
    <source>
        <strain evidence="3">cv. DH-PKW</strain>
        <tissue evidence="2">Leaves</tissue>
    </source>
</reference>
<dbReference type="AlphaFoldDB" id="A0A4S8JPQ1"/>
<name>A0A4S8JPQ1_MUSBA</name>
<organism evidence="2 3">
    <name type="scientific">Musa balbisiana</name>
    <name type="common">Banana</name>
    <dbReference type="NCBI Taxonomy" id="52838"/>
    <lineage>
        <taxon>Eukaryota</taxon>
        <taxon>Viridiplantae</taxon>
        <taxon>Streptophyta</taxon>
        <taxon>Embryophyta</taxon>
        <taxon>Tracheophyta</taxon>
        <taxon>Spermatophyta</taxon>
        <taxon>Magnoliopsida</taxon>
        <taxon>Liliopsida</taxon>
        <taxon>Zingiberales</taxon>
        <taxon>Musaceae</taxon>
        <taxon>Musa</taxon>
    </lineage>
</organism>
<dbReference type="EMBL" id="PYDT01000004">
    <property type="protein sequence ID" value="THU64313.1"/>
    <property type="molecule type" value="Genomic_DNA"/>
</dbReference>
<sequence length="83" mass="8895">MPTTSTRSASSTKSSMSSTTWLTEPSISASSSVFVSSSSPFTSHFARCVSFTFVIDHLSVSSRQAPQITALGADRSEELAKEW</sequence>
<protein>
    <submittedName>
        <fullName evidence="2">Uncharacterized protein</fullName>
    </submittedName>
</protein>
<accession>A0A4S8JPQ1</accession>
<evidence type="ECO:0000313" key="2">
    <source>
        <dbReference type="EMBL" id="THU64313.1"/>
    </source>
</evidence>
<dbReference type="Proteomes" id="UP000317650">
    <property type="component" value="Chromosome 1"/>
</dbReference>
<gene>
    <name evidence="2" type="ORF">C4D60_Mb01t25130</name>
</gene>
<evidence type="ECO:0000313" key="3">
    <source>
        <dbReference type="Proteomes" id="UP000317650"/>
    </source>
</evidence>
<evidence type="ECO:0000256" key="1">
    <source>
        <dbReference type="SAM" id="MobiDB-lite"/>
    </source>
</evidence>
<proteinExistence type="predicted"/>
<feature type="region of interest" description="Disordered" evidence="1">
    <location>
        <begin position="1"/>
        <end position="21"/>
    </location>
</feature>
<comment type="caution">
    <text evidence="2">The sequence shown here is derived from an EMBL/GenBank/DDBJ whole genome shotgun (WGS) entry which is preliminary data.</text>
</comment>
<keyword evidence="3" id="KW-1185">Reference proteome</keyword>